<evidence type="ECO:0000259" key="5">
    <source>
        <dbReference type="Pfam" id="PF21050"/>
    </source>
</evidence>
<evidence type="ECO:0000256" key="1">
    <source>
        <dbReference type="ARBA" id="ARBA00004120"/>
    </source>
</evidence>
<dbReference type="OrthoDB" id="538223at2759"/>
<dbReference type="GO" id="GO:0036064">
    <property type="term" value="C:ciliary basal body"/>
    <property type="evidence" value="ECO:0007669"/>
    <property type="project" value="InterPro"/>
</dbReference>
<name>T2MB68_HYDVU</name>
<dbReference type="GO" id="GO:0005813">
    <property type="term" value="C:centrosome"/>
    <property type="evidence" value="ECO:0007669"/>
    <property type="project" value="UniProtKB-SubCell"/>
</dbReference>
<dbReference type="EMBL" id="HAAD01002940">
    <property type="protein sequence ID" value="CDG69172.1"/>
    <property type="molecule type" value="mRNA"/>
</dbReference>
<proteinExistence type="evidence at transcript level"/>
<evidence type="ECO:0000256" key="4">
    <source>
        <dbReference type="SAM" id="MobiDB-lite"/>
    </source>
</evidence>
<feature type="compositionally biased region" description="Polar residues" evidence="4">
    <location>
        <begin position="746"/>
        <end position="775"/>
    </location>
</feature>
<evidence type="ECO:0000313" key="7">
    <source>
        <dbReference type="EMBL" id="CDG69172.1"/>
    </source>
</evidence>
<dbReference type="GO" id="GO:0060271">
    <property type="term" value="P:cilium assembly"/>
    <property type="evidence" value="ECO:0007669"/>
    <property type="project" value="InterPro"/>
</dbReference>
<feature type="compositionally biased region" description="Polar residues" evidence="4">
    <location>
        <begin position="704"/>
        <end position="715"/>
    </location>
</feature>
<gene>
    <name evidence="7" type="primary">ARMC9</name>
</gene>
<dbReference type="SUPFAM" id="SSF48371">
    <property type="entry name" value="ARM repeat"/>
    <property type="match status" value="1"/>
</dbReference>
<feature type="domain" description="LisH" evidence="5">
    <location>
        <begin position="459"/>
        <end position="576"/>
    </location>
</feature>
<dbReference type="PANTHER" id="PTHR14881:SF4">
    <property type="entry name" value="LISH DOMAIN-CONTAINING PROTEIN ARMC9"/>
    <property type="match status" value="1"/>
</dbReference>
<keyword evidence="2" id="KW-0970">Cilium biogenesis/degradation</keyword>
<dbReference type="GO" id="GO:0097542">
    <property type="term" value="C:ciliary tip"/>
    <property type="evidence" value="ECO:0007669"/>
    <property type="project" value="TreeGrafter"/>
</dbReference>
<dbReference type="KEGG" id="hmg:100206912"/>
<dbReference type="Pfam" id="PF23138">
    <property type="entry name" value="CTLH_Armc9"/>
    <property type="match status" value="1"/>
</dbReference>
<evidence type="ECO:0000256" key="2">
    <source>
        <dbReference type="ARBA" id="ARBA00022794"/>
    </source>
</evidence>
<dbReference type="InterPro" id="IPR011989">
    <property type="entry name" value="ARM-like"/>
</dbReference>
<dbReference type="InterPro" id="IPR016024">
    <property type="entry name" value="ARM-type_fold"/>
</dbReference>
<feature type="domain" description="ARMC9 CTLH-like" evidence="6">
    <location>
        <begin position="60"/>
        <end position="186"/>
    </location>
</feature>
<dbReference type="PANTHER" id="PTHR14881">
    <property type="entry name" value="LISH DOMAIN-CONTAINING PROTEIN ARMC9"/>
    <property type="match status" value="1"/>
</dbReference>
<evidence type="ECO:0000256" key="3">
    <source>
        <dbReference type="ARBA" id="ARBA00023273"/>
    </source>
</evidence>
<feature type="region of interest" description="Disordered" evidence="4">
    <location>
        <begin position="641"/>
        <end position="775"/>
    </location>
</feature>
<dbReference type="GO" id="GO:0005814">
    <property type="term" value="C:centriole"/>
    <property type="evidence" value="ECO:0007669"/>
    <property type="project" value="TreeGrafter"/>
</dbReference>
<keyword evidence="3" id="KW-0966">Cell projection</keyword>
<dbReference type="GeneID" id="100206912"/>
<dbReference type="AlphaFoldDB" id="T2MB68"/>
<protein>
    <submittedName>
        <fullName evidence="7">LisH domain-containing protein ARMC9</fullName>
    </submittedName>
</protein>
<dbReference type="InterPro" id="IPR048959">
    <property type="entry name" value="ARMC9_ARM_dom"/>
</dbReference>
<sequence>MDLKEIPIHCFILDHLKVTGYKDTFNLYKKELEDKGIFFDENDLIIPKIDVEGNEEVDLILLKAFDNGNFKLFWNLWENNVANKFNNNENDKCQKLEFSIHLYFAVYSMIYDSKEKNISVELSMSDFKQYLENKGALLSQTTEFISFYALPFVPNPKNHPAFKVLFEKSWRDNLKSDLESFLKFIFDVKTKTYLSFMFTKAVTDVKNEKKDTSEILDVLRHEAKEHELRAKSCLVKLNKLKEEYCCLIGISAELVDSLEQCIRGKMITPEYLVNICGRLFKKSEEIDITKPGHTGDLIRSSFSNDYLINTNLYDDSCFPLDYVKIKSDLESQMSDRKKCFVLQALIWRLTRVKSAEVREQSISAFISADIFGCSKRSSIEPFIKVIFSSSDPIVVEYLARYINTVASFAVGRLHMSQSSLFINELIVLILKTERNTLISENLLGALQKLSLKRNVQDLLINSSMIEWLLSGLEEPDMFSDYALEYAVALLMNLCLRTIGKKRCVSNAKNHLKLLVSLLSYENVEIKPYVNGTLYSILAVPSIRKTAQKIGIEDQLKLYKHNQQDERQIDFIIKQINVMDDINFNDDDLESDGEDDDDEEGDAIEAEMDKEETLIAKKDELNGEALLSSKYLIKMKNPHLVLKKSNEKDQPLTRPITPAAKKPNRKKKIENPESSSNDSYRRKLQDEQSQLEVLKPQAKTERPRTQSGKKVYSDQNEQIKEQQKSKPLSKNYKEAFASRPKVPRTPEFNSSNSTTPPLTQSISPTRQLSGKNYSNI</sequence>
<comment type="subcellular location">
    <subcellularLocation>
        <location evidence="1">Cytoplasm</location>
        <location evidence="1">Cytoskeleton</location>
        <location evidence="1">Cilium basal body</location>
    </subcellularLocation>
</comment>
<dbReference type="Pfam" id="PF21050">
    <property type="entry name" value="ARMC9_ARM"/>
    <property type="match status" value="1"/>
</dbReference>
<dbReference type="OMA" id="QQSDKEF"/>
<accession>T2MB68</accession>
<organism evidence="7">
    <name type="scientific">Hydra vulgaris</name>
    <name type="common">Hydra</name>
    <name type="synonym">Hydra attenuata</name>
    <dbReference type="NCBI Taxonomy" id="6087"/>
    <lineage>
        <taxon>Eukaryota</taxon>
        <taxon>Metazoa</taxon>
        <taxon>Cnidaria</taxon>
        <taxon>Hydrozoa</taxon>
        <taxon>Hydroidolina</taxon>
        <taxon>Anthoathecata</taxon>
        <taxon>Aplanulata</taxon>
        <taxon>Hydridae</taxon>
        <taxon>Hydra</taxon>
    </lineage>
</organism>
<dbReference type="InterPro" id="IPR040369">
    <property type="entry name" value="ARMC9"/>
</dbReference>
<reference evidence="7" key="1">
    <citation type="journal article" date="2013" name="Genome Biol. Evol.">
        <title>Punctuated emergences of genetic and phenotypic innovations in eumetazoan, bilaterian, euteleostome, and hominidae ancestors.</title>
        <authorList>
            <person name="Wenger Y."/>
            <person name="Galliot B."/>
        </authorList>
    </citation>
    <scope>NUCLEOTIDE SEQUENCE</scope>
    <source>
        <tissue evidence="7">Whole animals</tissue>
    </source>
</reference>
<dbReference type="Gene3D" id="1.25.10.10">
    <property type="entry name" value="Leucine-rich Repeat Variant"/>
    <property type="match status" value="1"/>
</dbReference>
<evidence type="ECO:0000259" key="6">
    <source>
        <dbReference type="Pfam" id="PF23138"/>
    </source>
</evidence>
<dbReference type="InterPro" id="IPR056327">
    <property type="entry name" value="ARMC9_CTLH-like_dom"/>
</dbReference>